<dbReference type="Gene3D" id="1.20.58.830">
    <property type="match status" value="4"/>
</dbReference>
<dbReference type="VEuPathDB" id="PlasmoDB:PfSN01_060022500"/>
<dbReference type="VEuPathDB" id="PlasmoDB:PF3D7_0425800"/>
<feature type="domain" description="Duffy-antigen binding" evidence="5">
    <location>
        <begin position="1074"/>
        <end position="1238"/>
    </location>
</feature>
<dbReference type="Gene3D" id="1.20.1310.20">
    <property type="entry name" value="Duffy-antigen binding domain"/>
    <property type="match status" value="4"/>
</dbReference>
<dbReference type="VEuPathDB" id="PlasmoDB:PfDd2_070016300"/>
<dbReference type="VEuPathDB" id="PlasmoDB:PfKH01_050005600"/>
<dbReference type="SUPFAM" id="SSF140924">
    <property type="entry name" value="Duffy binding domain-like"/>
    <property type="match status" value="6"/>
</dbReference>
<feature type="domain" description="Duffy-antigen binding" evidence="5">
    <location>
        <begin position="1"/>
        <end position="121"/>
    </location>
</feature>
<dbReference type="VEuPathDB" id="PlasmoDB:PfTG01_080005200"/>
<dbReference type="Pfam" id="PF21807">
    <property type="entry name" value="PfEMP1_CIDRalpha1_dom"/>
    <property type="match status" value="1"/>
</dbReference>
<feature type="compositionally biased region" description="Acidic residues" evidence="2">
    <location>
        <begin position="2310"/>
        <end position="2320"/>
    </location>
</feature>
<dbReference type="VEuPathDB" id="PlasmoDB:PfIT_070017000"/>
<feature type="compositionally biased region" description="Basic and acidic residues" evidence="2">
    <location>
        <begin position="1318"/>
        <end position="1331"/>
    </location>
</feature>
<dbReference type="VEuPathDB" id="PlasmoDB:PfIT_030029700"/>
<feature type="compositionally biased region" description="Polar residues" evidence="2">
    <location>
        <begin position="1600"/>
        <end position="1610"/>
    </location>
</feature>
<dbReference type="Pfam" id="PF22672">
    <property type="entry name" value="DBL_C"/>
    <property type="match status" value="3"/>
</dbReference>
<dbReference type="VEuPathDB" id="PlasmoDB:PfNF135_040005200"/>
<evidence type="ECO:0000256" key="2">
    <source>
        <dbReference type="SAM" id="MobiDB-lite"/>
    </source>
</evidence>
<dbReference type="VEuPathDB" id="PlasmoDB:PfML01_040005600"/>
<feature type="compositionally biased region" description="Acidic residues" evidence="2">
    <location>
        <begin position="2363"/>
        <end position="2380"/>
    </location>
</feature>
<dbReference type="VEuPathDB" id="PlasmoDB:PfKH02_030005900"/>
<proteinExistence type="predicted"/>
<feature type="compositionally biased region" description="Polar residues" evidence="2">
    <location>
        <begin position="1636"/>
        <end position="1645"/>
    </location>
</feature>
<gene>
    <name evidence="9" type="primary">var</name>
</gene>
<dbReference type="GO" id="GO:0016020">
    <property type="term" value="C:membrane"/>
    <property type="evidence" value="ECO:0007669"/>
    <property type="project" value="InterPro"/>
</dbReference>
<accession>A0A191VZ46</accession>
<dbReference type="VEuPathDB" id="PlasmoDB:PfNF166_090042400"/>
<evidence type="ECO:0000259" key="7">
    <source>
        <dbReference type="Pfam" id="PF21807"/>
    </source>
</evidence>
<dbReference type="VEuPathDB" id="PlasmoDB:PfNF135_010005000"/>
<dbReference type="InterPro" id="IPR054595">
    <property type="entry name" value="DBL_C"/>
</dbReference>
<name>A0A191VZ46_PLAFA</name>
<keyword evidence="1" id="KW-0175">Coiled coil</keyword>
<dbReference type="Pfam" id="PF03011">
    <property type="entry name" value="PFEMP"/>
    <property type="match status" value="2"/>
</dbReference>
<dbReference type="VEuPathDB" id="PlasmoDB:PfGN01_130079200"/>
<dbReference type="VEuPathDB" id="PlasmoDB:PfGA01_120044900"/>
<feature type="region of interest" description="Disordered" evidence="2">
    <location>
        <begin position="1636"/>
        <end position="1655"/>
    </location>
</feature>
<dbReference type="VEuPathDB" id="PlasmoDB:PfGN01_100005900"/>
<feature type="domain" description="Duffy-antigen binding" evidence="5">
    <location>
        <begin position="1613"/>
        <end position="1814"/>
    </location>
</feature>
<dbReference type="FunFam" id="1.20.58.1930:FF:000001">
    <property type="entry name" value="Erythrocyte membrane protein 1, PfEMP1"/>
    <property type="match status" value="1"/>
</dbReference>
<evidence type="ECO:0000259" key="8">
    <source>
        <dbReference type="Pfam" id="PF22672"/>
    </source>
</evidence>
<feature type="region of interest" description="Disordered" evidence="2">
    <location>
        <begin position="534"/>
        <end position="559"/>
    </location>
</feature>
<dbReference type="Gene3D" id="1.20.58.1930">
    <property type="match status" value="2"/>
</dbReference>
<feature type="transmembrane region" description="Helical" evidence="3">
    <location>
        <begin position="2411"/>
        <end position="2432"/>
    </location>
</feature>
<reference evidence="9" key="1">
    <citation type="journal article" date="2016" name="EMBO Mol. Med.">
        <title>Plasmodium falciparum var genes expressed in children with severe malaria encode CIDRalpha1 domains.</title>
        <authorList>
            <person name="Jespersen J.S."/>
            <person name="Wang C.W."/>
            <person name="Mkumbaye S.I."/>
            <person name="Minja D.T."/>
            <person name="Petersen B."/>
            <person name="Turner L."/>
            <person name="Petersen J.E."/>
            <person name="Lusingu J.P."/>
            <person name="Theander T.G."/>
            <person name="Lavstsen T."/>
        </authorList>
    </citation>
    <scope>NUCLEOTIDE SEQUENCE</scope>
    <source>
        <strain evidence="9">1873-4</strain>
    </source>
</reference>
<dbReference type="InterPro" id="IPR042202">
    <property type="entry name" value="Duffy-ag-bd_sf"/>
</dbReference>
<dbReference type="FunFam" id="1.20.58.830:FF:000001">
    <property type="entry name" value="Erythrocyte membrane protein 1, PfEMP1"/>
    <property type="match status" value="1"/>
</dbReference>
<feature type="domain" description="Duffy-binding-like" evidence="4">
    <location>
        <begin position="2157"/>
        <end position="2298"/>
    </location>
</feature>
<feature type="domain" description="Cysteine-rich interdomain region 1 gamma" evidence="6">
    <location>
        <begin position="2085"/>
        <end position="2135"/>
    </location>
</feature>
<dbReference type="VEuPathDB" id="PlasmoDB:Pf7G8-2_000152300"/>
<evidence type="ECO:0000256" key="3">
    <source>
        <dbReference type="SAM" id="Phobius"/>
    </source>
</evidence>
<feature type="domain" description="Duffy-binding-like" evidence="4">
    <location>
        <begin position="395"/>
        <end position="537"/>
    </location>
</feature>
<feature type="compositionally biased region" description="Polar residues" evidence="2">
    <location>
        <begin position="1576"/>
        <end position="1588"/>
    </location>
</feature>
<keyword evidence="3" id="KW-0472">Membrane</keyword>
<dbReference type="GO" id="GO:0046789">
    <property type="term" value="F:host cell surface receptor binding"/>
    <property type="evidence" value="ECO:0007669"/>
    <property type="project" value="InterPro"/>
</dbReference>
<protein>
    <submittedName>
        <fullName evidence="9">Erythrocyte membrane protein 1</fullName>
    </submittedName>
</protein>
<feature type="domain" description="Duffy-binding-like" evidence="8">
    <location>
        <begin position="1892"/>
        <end position="2038"/>
    </location>
</feature>
<feature type="compositionally biased region" description="Pro residues" evidence="2">
    <location>
        <begin position="1403"/>
        <end position="1414"/>
    </location>
</feature>
<dbReference type="VEuPathDB" id="PlasmoDB:PfNF166_120007200"/>
<feature type="domain" description="Duffy-antigen binding" evidence="5">
    <location>
        <begin position="661"/>
        <end position="838"/>
    </location>
</feature>
<organism evidence="9">
    <name type="scientific">Plasmodium falciparum</name>
    <name type="common">malaria parasite P. falciparum</name>
    <dbReference type="NCBI Taxonomy" id="5833"/>
    <lineage>
        <taxon>Eukaryota</taxon>
        <taxon>Sar</taxon>
        <taxon>Alveolata</taxon>
        <taxon>Apicomplexa</taxon>
        <taxon>Aconoidasida</taxon>
        <taxon>Haemosporida</taxon>
        <taxon>Plasmodiidae</taxon>
        <taxon>Plasmodium</taxon>
        <taxon>Plasmodium (Laverania)</taxon>
    </lineage>
</organism>
<feature type="compositionally biased region" description="Pro residues" evidence="2">
    <location>
        <begin position="2385"/>
        <end position="2403"/>
    </location>
</feature>
<dbReference type="VEuPathDB" id="PlasmoDB:PfGB4_070018000"/>
<feature type="non-terminal residue" evidence="9">
    <location>
        <position position="1"/>
    </location>
</feature>
<keyword evidence="3" id="KW-0812">Transmembrane</keyword>
<dbReference type="InterPro" id="IPR004258">
    <property type="entry name" value="DBL"/>
</dbReference>
<dbReference type="InterPro" id="IPR008602">
    <property type="entry name" value="Duffy-antigen-binding"/>
</dbReference>
<feature type="region of interest" description="Disordered" evidence="2">
    <location>
        <begin position="2290"/>
        <end position="2411"/>
    </location>
</feature>
<dbReference type="Pfam" id="PF18562">
    <property type="entry name" value="CIDR1_gamma"/>
    <property type="match status" value="1"/>
</dbReference>
<evidence type="ECO:0000313" key="9">
    <source>
        <dbReference type="EMBL" id="ANJ20981.1"/>
    </source>
</evidence>
<keyword evidence="3" id="KW-1133">Transmembrane helix</keyword>
<feature type="compositionally biased region" description="Basic and acidic residues" evidence="2">
    <location>
        <begin position="1391"/>
        <end position="1401"/>
    </location>
</feature>
<dbReference type="InterPro" id="IPR049158">
    <property type="entry name" value="PfEMP1_CIDRalpha1_dom"/>
</dbReference>
<dbReference type="VEuPathDB" id="PlasmoDB:PfDd2_110053300"/>
<dbReference type="VEuPathDB" id="PlasmoDB:PfML01_120024700"/>
<dbReference type="FunFam" id="1.20.58.1930:FF:000002">
    <property type="entry name" value="Erythrocyte membrane protein 1, PfEMP1"/>
    <property type="match status" value="1"/>
</dbReference>
<dbReference type="VEuPathDB" id="PlasmoDB:PfNF54_040005900"/>
<feature type="domain" description="Duffy-binding-like" evidence="8">
    <location>
        <begin position="125"/>
        <end position="282"/>
    </location>
</feature>
<feature type="region of interest" description="Disordered" evidence="2">
    <location>
        <begin position="1318"/>
        <end position="1339"/>
    </location>
</feature>
<dbReference type="EMBL" id="KX154861">
    <property type="protein sequence ID" value="ANJ20981.1"/>
    <property type="molecule type" value="Genomic_DNA"/>
</dbReference>
<feature type="non-terminal residue" evidence="9">
    <location>
        <position position="2433"/>
    </location>
</feature>
<dbReference type="InterPro" id="IPR041480">
    <property type="entry name" value="CIDR1_gamma"/>
</dbReference>
<dbReference type="VEuPathDB" id="PlasmoDB:PfCD01_060005500"/>
<feature type="domain" description="Duffy-binding-like" evidence="8">
    <location>
        <begin position="847"/>
        <end position="942"/>
    </location>
</feature>
<dbReference type="VEuPathDB" id="PlasmoDB:PF3D7_0400400"/>
<feature type="region of interest" description="Disordered" evidence="2">
    <location>
        <begin position="1573"/>
        <end position="1616"/>
    </location>
</feature>
<feature type="domain" description="PfEMP1 CIDRalpha1" evidence="7">
    <location>
        <begin position="326"/>
        <end position="375"/>
    </location>
</feature>
<feature type="coiled-coil region" evidence="1">
    <location>
        <begin position="1269"/>
        <end position="1299"/>
    </location>
</feature>
<sequence>DIVRGKDLYLGYDDEEKEKRKQLEKNLKKFFQKIHSDVTKNNGALKTRYQDKNGDNFFKLREYWWALNRDQVWKAITCDATVKDTYFKTSSGGEYKFTSGYCGRDETDVPTNLDYVPQYLRWFDEWSEDFCRKRKHKLENAKEQCRGDGEGGKKLYCSQNGYDCTKRIEKGDSCSRESKCTGCSNKCVDYDFWLEKQQNEFNMQKDKYDNEIKTYVNNKSITNSNTKKEYYKEFYEKFAQNDNKTVQGFLKLLNMGKYCKTENREDVIDFTKTGNKHAFYRSKYCQPCPDCVVECDGGECKQKTDDDKNCRSKLIKKILESETPIEIEVLYSGKGQGLITEKLKDFCSNPNNYNDENLQKWKCYNKNSEYNKCEMISWLYQDPKEYNLMLSVECFHSWAKNLLIDTIKWEHQLKNCINNTNVTDCTSKCIKNCECYEAWINRKKDEWKKLKEVLNKKDETSHNYYNKLKDVFDRFLFQVMFALDQDEKGKWDQFTEDLEKKFGTSETNTPTGNSQDAIEFLLDHLKDNATTCKDNNSIKPCDSSKNRTPNPCGKNPSASNNLVRVKRLAEMMQRRARKQLEAGAGEIKLKGDASQGKYTRGGPESYFKENLCKIDANHSNRNQQYSLQPCHGKDGNQGGVRMKIGTPWKPGSQIFMTENEAYMPPRREHMCTSNLEYLQTNISPLNSDDGKLVNNSFLGDVLLSAKMDAGKIIELYKSQNSKNNLNDENDKASVCRSVRYSFADLGDIIRGRDMWDKENGMVKLRGYLQTIFGKIQEKVPQDIQGKYKGDSKHIKLREDWWEANRHQVWRAMKCAIEKDNITKCNGIPIEDYIPQRLRWMTEFAEWFCKEQSKLYAELVRDCAGCKNKNDGKGCVQNDGECTKCKAACDKYKDEIQPWKDQWNKIKKKYEKLYLQAKNPHRGTVFAGADYQQVVDFLSKLHRASVAARNRVKHAAGSSPTRVTATAPNTLYSSAAGYIHHELGRTVGCMKQDVFCSGKDNYAFKYPPKEYKDACKCDKNLPKPPEKKEDKKDACDIVHEILKGKDGKSEIDGCNPKNYNGWTCDPGQFEKSHAGACMPPRRQKLCVSSLTRKDKLTNKEDIRTKFINCAAIETHFAWERYKKDNVNAESKLKSGKIPDDFLRSMKYTFGDYRDIFFGTDISTHAHIPDVSKNAKKKLKEQKSVIIIDDEKLLDDWWNEHGKEIWEGMLCALSYNTTNKNMDYNAHTKLNSNYNYDTIKIDLEDFASRPPFLRWFTEWADQFCRERGVKIKELEKGCKDYECNEENMDQQKKKCEEACQKYQTWLKDWKTQYEKQSAKFDKDKKENKYKDTPAADDVEDETSAHEYLHEQLEKLCGTENCDCMKEVSKELPKEKQESTDSGDMPASLDDTPSDYKERCECKAESPPPPPPPPPAPAGDLARSDTYQPQSPAPPAPEQHEGDHSSDDDEEDEVEEDEEDEGEGGEEAETQEDADADQDTAVDEEKEEEPAVNGKGATETPQKEAEENVEEPAVVDHTEAAKEETHKTTVNGEEPTATPEVTPACKIVDELFKDDNTLTNACSLKYGKTAPTSWKCIPSGNNTTTSSVNGDRSQRAKRATPSGAVTTTTSSDNKGGMCIPPRRRKLYVGKLTQWAKTSGSNTVVSGETPQGKDAASKDPKEALLKAFVESAAIETFFLWDRYKKIKDKEIEEKKQREAVSSLPILSGLNDGSEENKTPQELLNSGKIPDGFLRQMFYTLGDYRDICIGVKEDVIEALKGSGRAKEEMDEMEKKIKNVIENSGSKPSGTTPQTWWDKNAEGIWKGMIYALTYKDNDAKDQPPEHLEDVEKAFFGTPNDKPGLLPVKPGTYKERYKYDQVELKEEDSGEKKTNEDPINNPKLIDFIKRPPYFRYLEEWGETFCKERKKRLEKIYKDCEQGGYKCSGDGENCNDNLSQKYNILPSFNCRSCGIECRKYKNWINRKKNEFEKQEKAYGEQKKKYTKKNEGVQKNSSFTYDKDFVVKLNSDYNSINSFLQKSGPCKKDNGEDDENIFKDTKETFAPAANCDPCSKFKINCQNDNCRSGDGTNDKCDGKKTIEAKDIETMGQPTDDVSMLVSDNSGNGFQNGLNVCRGAGIFKGFRNDVWKCGNVCGYNVCKPVNVNDLKVNGTQNQNQIIIITALVKRWLEYFFDDYKKIKHKISHCINSGNKSTCTNDCPNKCKCVKEWIEKKKEEWGKIQERFLEQYKNEDEYYPVRSFLETLIPQMDLVNDRGKITKLRQFDNSCGCKAYENTTNGKNEDAIDCLLDKLGEKATSCQEQHSGKETNCGENPTPVPDDEEPLEEEENTVKAPNICPQTSVDDKKKEEGEEKCEEAQTATEAPAPVPPADSEENNPEQNPDTEAETESETRPPTPPPAVPPSTPPSPRPLPSDNTSDILKTTIPFGIAIALTSIVFLFLK</sequence>
<dbReference type="VEuPathDB" id="PlasmoDB:PfNF54_040031200"/>
<evidence type="ECO:0000259" key="4">
    <source>
        <dbReference type="Pfam" id="PF03011"/>
    </source>
</evidence>
<dbReference type="VEuPathDB" id="PlasmoDB:Pf7G8_050038200"/>
<feature type="compositionally biased region" description="Basic and acidic residues" evidence="2">
    <location>
        <begin position="1511"/>
        <end position="1524"/>
    </location>
</feature>
<feature type="compositionally biased region" description="Acidic residues" evidence="2">
    <location>
        <begin position="1443"/>
        <end position="1487"/>
    </location>
</feature>
<evidence type="ECO:0000256" key="1">
    <source>
        <dbReference type="SAM" id="Coils"/>
    </source>
</evidence>
<evidence type="ECO:0000259" key="6">
    <source>
        <dbReference type="Pfam" id="PF18562"/>
    </source>
</evidence>
<feature type="region of interest" description="Disordered" evidence="2">
    <location>
        <begin position="1368"/>
        <end position="1540"/>
    </location>
</feature>
<dbReference type="VEuPathDB" id="PlasmoDB:PfKH01_000005000"/>
<dbReference type="Pfam" id="PF05424">
    <property type="entry name" value="Duffy_binding"/>
    <property type="match status" value="4"/>
</dbReference>
<evidence type="ECO:0000259" key="5">
    <source>
        <dbReference type="Pfam" id="PF05424"/>
    </source>
</evidence>